<evidence type="ECO:0000313" key="2">
    <source>
        <dbReference type="EMBL" id="ESO90343.1"/>
    </source>
</evidence>
<keyword evidence="3" id="KW-1185">Reference proteome</keyword>
<feature type="region of interest" description="Disordered" evidence="1">
    <location>
        <begin position="234"/>
        <end position="255"/>
    </location>
</feature>
<gene>
    <name evidence="2" type="ORF">LOTGIDRAFT_164262</name>
</gene>
<dbReference type="KEGG" id="lgi:LOTGIDRAFT_164262"/>
<dbReference type="RefSeq" id="XP_009059014.1">
    <property type="nucleotide sequence ID" value="XM_009060766.1"/>
</dbReference>
<feature type="compositionally biased region" description="Pro residues" evidence="1">
    <location>
        <begin position="241"/>
        <end position="251"/>
    </location>
</feature>
<dbReference type="CTD" id="20239689"/>
<dbReference type="Proteomes" id="UP000030746">
    <property type="component" value="Unassembled WGS sequence"/>
</dbReference>
<dbReference type="EMBL" id="KB202444">
    <property type="protein sequence ID" value="ESO90343.1"/>
    <property type="molecule type" value="Genomic_DNA"/>
</dbReference>
<dbReference type="HOGENOM" id="CLU_1046922_0_0_1"/>
<name>V3ZGM1_LOTGI</name>
<accession>V3ZGM1</accession>
<protein>
    <submittedName>
        <fullName evidence="2">Uncharacterized protein</fullName>
    </submittedName>
</protein>
<evidence type="ECO:0000256" key="1">
    <source>
        <dbReference type="SAM" id="MobiDB-lite"/>
    </source>
</evidence>
<dbReference type="AlphaFoldDB" id="V3ZGM1"/>
<organism evidence="2 3">
    <name type="scientific">Lottia gigantea</name>
    <name type="common">Giant owl limpet</name>
    <dbReference type="NCBI Taxonomy" id="225164"/>
    <lineage>
        <taxon>Eukaryota</taxon>
        <taxon>Metazoa</taxon>
        <taxon>Spiralia</taxon>
        <taxon>Lophotrochozoa</taxon>
        <taxon>Mollusca</taxon>
        <taxon>Gastropoda</taxon>
        <taxon>Patellogastropoda</taxon>
        <taxon>Lottioidea</taxon>
        <taxon>Lottiidae</taxon>
        <taxon>Lottia</taxon>
    </lineage>
</organism>
<evidence type="ECO:0000313" key="3">
    <source>
        <dbReference type="Proteomes" id="UP000030746"/>
    </source>
</evidence>
<sequence>MAIAVKIKRKRSTRPISQETYETIVHLVRGEFKIPTKHRTQLHRNAVVQYWRGKNRYSVVDTDDGPQLLFDGVPVQIKFLKEHSEIFCKRPKSLNRETYNTISDLVLGRFNIPKKDRSLIQKAAIVRYYRTGKEKWMVKQDGSRSKLFLCGEEIEIDMGVFFGSHQQISVKRETYDTLIDIVLGRLRKLPQRERSNLQKAAFVRFYRAGKERWTVKENEFGENQLYYDNVESVGHTKRHPSPTPTDNPAPHPRLGTRNIEDCVVFI</sequence>
<dbReference type="GeneID" id="20239689"/>
<proteinExistence type="predicted"/>
<reference evidence="2 3" key="1">
    <citation type="journal article" date="2013" name="Nature">
        <title>Insights into bilaterian evolution from three spiralian genomes.</title>
        <authorList>
            <person name="Simakov O."/>
            <person name="Marletaz F."/>
            <person name="Cho S.J."/>
            <person name="Edsinger-Gonzales E."/>
            <person name="Havlak P."/>
            <person name="Hellsten U."/>
            <person name="Kuo D.H."/>
            <person name="Larsson T."/>
            <person name="Lv J."/>
            <person name="Arendt D."/>
            <person name="Savage R."/>
            <person name="Osoegawa K."/>
            <person name="de Jong P."/>
            <person name="Grimwood J."/>
            <person name="Chapman J.A."/>
            <person name="Shapiro H."/>
            <person name="Aerts A."/>
            <person name="Otillar R.P."/>
            <person name="Terry A.Y."/>
            <person name="Boore J.L."/>
            <person name="Grigoriev I.V."/>
            <person name="Lindberg D.R."/>
            <person name="Seaver E.C."/>
            <person name="Weisblat D.A."/>
            <person name="Putnam N.H."/>
            <person name="Rokhsar D.S."/>
        </authorList>
    </citation>
    <scope>NUCLEOTIDE SEQUENCE [LARGE SCALE GENOMIC DNA]</scope>
</reference>